<dbReference type="EMBL" id="JAGEOJ010000033">
    <property type="protein sequence ID" value="MBO2455190.1"/>
    <property type="molecule type" value="Genomic_DNA"/>
</dbReference>
<evidence type="ECO:0000259" key="8">
    <source>
        <dbReference type="Pfam" id="PF02687"/>
    </source>
</evidence>
<evidence type="ECO:0000256" key="3">
    <source>
        <dbReference type="ARBA" id="ARBA00022692"/>
    </source>
</evidence>
<name>A0A939PM70_9ACTN</name>
<feature type="transmembrane region" description="Helical" evidence="7">
    <location>
        <begin position="534"/>
        <end position="558"/>
    </location>
</feature>
<comment type="subcellular location">
    <subcellularLocation>
        <location evidence="1">Cell membrane</location>
        <topology evidence="1">Multi-pass membrane protein</topology>
    </subcellularLocation>
</comment>
<evidence type="ECO:0000256" key="1">
    <source>
        <dbReference type="ARBA" id="ARBA00004651"/>
    </source>
</evidence>
<feature type="transmembrane region" description="Helical" evidence="7">
    <location>
        <begin position="355"/>
        <end position="385"/>
    </location>
</feature>
<evidence type="ECO:0000256" key="6">
    <source>
        <dbReference type="ARBA" id="ARBA00038076"/>
    </source>
</evidence>
<feature type="domain" description="ABC3 transporter permease C-terminal" evidence="8">
    <location>
        <begin position="855"/>
        <end position="971"/>
    </location>
</feature>
<dbReference type="InterPro" id="IPR003838">
    <property type="entry name" value="ABC3_permease_C"/>
</dbReference>
<dbReference type="AlphaFoldDB" id="A0A939PM70"/>
<dbReference type="GO" id="GO:0022857">
    <property type="term" value="F:transmembrane transporter activity"/>
    <property type="evidence" value="ECO:0007669"/>
    <property type="project" value="TreeGrafter"/>
</dbReference>
<feature type="transmembrane region" description="Helical" evidence="7">
    <location>
        <begin position="454"/>
        <end position="471"/>
    </location>
</feature>
<feature type="transmembrane region" description="Helical" evidence="7">
    <location>
        <begin position="303"/>
        <end position="327"/>
    </location>
</feature>
<feature type="transmembrane region" description="Helical" evidence="7">
    <location>
        <begin position="940"/>
        <end position="961"/>
    </location>
</feature>
<dbReference type="Pfam" id="PF02687">
    <property type="entry name" value="FtsX"/>
    <property type="match status" value="2"/>
</dbReference>
<keyword evidence="2" id="KW-1003">Cell membrane</keyword>
<keyword evidence="5 7" id="KW-0472">Membrane</keyword>
<feature type="domain" description="ABC3 transporter permease C-terminal" evidence="8">
    <location>
        <begin position="306"/>
        <end position="433"/>
    </location>
</feature>
<keyword evidence="3 7" id="KW-0812">Transmembrane</keyword>
<dbReference type="RefSeq" id="WP_208263416.1">
    <property type="nucleotide sequence ID" value="NZ_JAGEOJ010000033.1"/>
</dbReference>
<dbReference type="PANTHER" id="PTHR30572:SF4">
    <property type="entry name" value="ABC TRANSPORTER PERMEASE YTRF"/>
    <property type="match status" value="1"/>
</dbReference>
<keyword evidence="4 7" id="KW-1133">Transmembrane helix</keyword>
<feature type="transmembrane region" description="Helical" evidence="7">
    <location>
        <begin position="45"/>
        <end position="65"/>
    </location>
</feature>
<keyword evidence="10" id="KW-1185">Reference proteome</keyword>
<organism evidence="9 10">
    <name type="scientific">Actinomadura barringtoniae</name>
    <dbReference type="NCBI Taxonomy" id="1427535"/>
    <lineage>
        <taxon>Bacteria</taxon>
        <taxon>Bacillati</taxon>
        <taxon>Actinomycetota</taxon>
        <taxon>Actinomycetes</taxon>
        <taxon>Streptosporangiales</taxon>
        <taxon>Thermomonosporaceae</taxon>
        <taxon>Actinomadura</taxon>
    </lineage>
</organism>
<protein>
    <submittedName>
        <fullName evidence="9">ABC transporter permease</fullName>
    </submittedName>
</protein>
<feature type="transmembrane region" description="Helical" evidence="7">
    <location>
        <begin position="904"/>
        <end position="925"/>
    </location>
</feature>
<accession>A0A939PM70</accession>
<proteinExistence type="inferred from homology"/>
<dbReference type="Proteomes" id="UP000669179">
    <property type="component" value="Unassembled WGS sequence"/>
</dbReference>
<feature type="transmembrane region" description="Helical" evidence="7">
    <location>
        <begin position="854"/>
        <end position="874"/>
    </location>
</feature>
<feature type="transmembrane region" description="Helical" evidence="7">
    <location>
        <begin position="6"/>
        <end position="25"/>
    </location>
</feature>
<evidence type="ECO:0000256" key="4">
    <source>
        <dbReference type="ARBA" id="ARBA00022989"/>
    </source>
</evidence>
<comment type="similarity">
    <text evidence="6">Belongs to the ABC-4 integral membrane protein family.</text>
</comment>
<dbReference type="InterPro" id="IPR050250">
    <property type="entry name" value="Macrolide_Exporter_MacB"/>
</dbReference>
<evidence type="ECO:0000256" key="5">
    <source>
        <dbReference type="ARBA" id="ARBA00023136"/>
    </source>
</evidence>
<comment type="caution">
    <text evidence="9">The sequence shown here is derived from an EMBL/GenBank/DDBJ whole genome shotgun (WGS) entry which is preliminary data.</text>
</comment>
<feature type="transmembrane region" description="Helical" evidence="7">
    <location>
        <begin position="477"/>
        <end position="494"/>
    </location>
</feature>
<feature type="transmembrane region" description="Helical" evidence="7">
    <location>
        <begin position="506"/>
        <end position="522"/>
    </location>
</feature>
<gene>
    <name evidence="9" type="ORF">J4573_49450</name>
</gene>
<dbReference type="PANTHER" id="PTHR30572">
    <property type="entry name" value="MEMBRANE COMPONENT OF TRANSPORTER-RELATED"/>
    <property type="match status" value="1"/>
</dbReference>
<evidence type="ECO:0000313" key="10">
    <source>
        <dbReference type="Proteomes" id="UP000669179"/>
    </source>
</evidence>
<evidence type="ECO:0000256" key="2">
    <source>
        <dbReference type="ARBA" id="ARBA00022475"/>
    </source>
</evidence>
<dbReference type="GO" id="GO:0005886">
    <property type="term" value="C:plasma membrane"/>
    <property type="evidence" value="ECO:0007669"/>
    <property type="project" value="UniProtKB-SubCell"/>
</dbReference>
<evidence type="ECO:0000256" key="7">
    <source>
        <dbReference type="SAM" id="Phobius"/>
    </source>
</evidence>
<feature type="transmembrane region" description="Helical" evidence="7">
    <location>
        <begin position="592"/>
        <end position="612"/>
    </location>
</feature>
<reference evidence="9" key="1">
    <citation type="submission" date="2021-03" db="EMBL/GenBank/DDBJ databases">
        <authorList>
            <person name="Kanchanasin P."/>
            <person name="Saeng-In P."/>
            <person name="Phongsopitanun W."/>
            <person name="Yuki M."/>
            <person name="Kudo T."/>
            <person name="Ohkuma M."/>
            <person name="Tanasupawat S."/>
        </authorList>
    </citation>
    <scope>NUCLEOTIDE SEQUENCE</scope>
    <source>
        <strain evidence="9">GKU 128</strain>
    </source>
</reference>
<feature type="transmembrane region" description="Helical" evidence="7">
    <location>
        <begin position="397"/>
        <end position="421"/>
    </location>
</feature>
<evidence type="ECO:0000313" key="9">
    <source>
        <dbReference type="EMBL" id="MBO2455190.1"/>
    </source>
</evidence>
<sequence>MYPELTLPLVAAAVLLAGFVIFLVVFRPVLRRLALRQVSRRPGELMLVVAGSLLGTALIVASLTVGDSLDRSVRQTAYDSLGQVDEYVRSPSAAVGDEAAFRLGPLRQNPDVDGVLTMRGTGTAASVLSGGRRVAEPRVLAWELDFGAAARFGAPHRSGLAVANPGPGRVVVNGNLATSLGAKVGDRVTFYGYGRGMDATISAVVPATGLGGIGVGAAVNRDAFFLPGTLSGLARQAGQEISTTTFISNRGGVEDGARLTGTVSDQARGLLGPLAAARGADLQKPKQEVLDQARQTGDALGSLFLFVASFSIIAGILLIVNIFVMLIEERKGQLGVLRAIGMRRRRVSHELMIEGSLYTVVAVSLGGLVGLGIGRIVVALAVRIFNGFNDTGNQLSVIFAVTPTSMINGIAAGFLIALLAVTITSVRIARTNIISAIRDLAPAPRGGARRRSTLLSAAGTVALVVVSVPVVAHGVGMQVYLLPALAVVAAVPLLRRFWPARPVHTAVGLALFVWGLIAHLVRPHLFDDASTGTFIVQGCMLTFASVLLISQHQDVLLYPLRRLMRRPSQTGLATRLAVAYPTAKRFQTGATLAMYCIVIFVVVLLTQISAIIDAGVQSEVTKAAAGWSLRADHNPAVPWPDAARAVTAGPFAGQVAKAATLVSGDALADDPLRRTAKDLPVVAVGLPDDIAAAPPALNDRLSSLPDDAAAWRLVLRDPSYVLIDTFYGATGGPQGKPPRAGSKLVITDPQTGRSYNRTVAGILTDGIVFYGVGGAEPRRYPVLMSQPAVTGLLGTEARPSSLLLRLAPGADVERVGSQLQGQFLAQGMVTTDLAQRVRDNFTASQQFFTLMRGYLALGLLIGVTGLGVIMVRAVRERRRTIAVLRALGFQARTVRSSFYAESTFVAFEGVVIGTLLGVLTTWLLYQNSPSFGSLNAPYPIAWTQLAVIIGGTLAASLLATVGPARRAARIRPAIALRISD</sequence>